<gene>
    <name evidence="2" type="ORF">SDC9_182023</name>
</gene>
<evidence type="ECO:0000256" key="1">
    <source>
        <dbReference type="SAM" id="MobiDB-lite"/>
    </source>
</evidence>
<sequence>MSKNNSNDSLQQKLAKQQNRNLKNKDIGGDKHIDGPNHPST</sequence>
<feature type="compositionally biased region" description="Basic and acidic residues" evidence="1">
    <location>
        <begin position="23"/>
        <end position="35"/>
    </location>
</feature>
<protein>
    <submittedName>
        <fullName evidence="2">Uncharacterized protein</fullName>
    </submittedName>
</protein>
<dbReference type="EMBL" id="VSSQ01087619">
    <property type="protein sequence ID" value="MPN34529.1"/>
    <property type="molecule type" value="Genomic_DNA"/>
</dbReference>
<feature type="region of interest" description="Disordered" evidence="1">
    <location>
        <begin position="1"/>
        <end position="41"/>
    </location>
</feature>
<comment type="caution">
    <text evidence="2">The sequence shown here is derived from an EMBL/GenBank/DDBJ whole genome shotgun (WGS) entry which is preliminary data.</text>
</comment>
<feature type="compositionally biased region" description="Polar residues" evidence="1">
    <location>
        <begin position="1"/>
        <end position="21"/>
    </location>
</feature>
<evidence type="ECO:0000313" key="2">
    <source>
        <dbReference type="EMBL" id="MPN34529.1"/>
    </source>
</evidence>
<name>A0A645H8W5_9ZZZZ</name>
<organism evidence="2">
    <name type="scientific">bioreactor metagenome</name>
    <dbReference type="NCBI Taxonomy" id="1076179"/>
    <lineage>
        <taxon>unclassified sequences</taxon>
        <taxon>metagenomes</taxon>
        <taxon>ecological metagenomes</taxon>
    </lineage>
</organism>
<accession>A0A645H8W5</accession>
<proteinExistence type="predicted"/>
<dbReference type="AlphaFoldDB" id="A0A645H8W5"/>
<reference evidence="2" key="1">
    <citation type="submission" date="2019-08" db="EMBL/GenBank/DDBJ databases">
        <authorList>
            <person name="Kucharzyk K."/>
            <person name="Murdoch R.W."/>
            <person name="Higgins S."/>
            <person name="Loffler F."/>
        </authorList>
    </citation>
    <scope>NUCLEOTIDE SEQUENCE</scope>
</reference>